<accession>A0A059WNG6</accession>
<evidence type="ECO:0000259" key="1">
    <source>
        <dbReference type="Pfam" id="PF00535"/>
    </source>
</evidence>
<dbReference type="Pfam" id="PF00535">
    <property type="entry name" value="Glycos_transf_2"/>
    <property type="match status" value="1"/>
</dbReference>
<dbReference type="EMBL" id="KJ685492">
    <property type="protein sequence ID" value="AIA09385.1"/>
    <property type="molecule type" value="Genomic_DNA"/>
</dbReference>
<organism evidence="2">
    <name type="scientific">Actinobacillus pleuropneumoniae</name>
    <name type="common">Haemophilus pleuropneumoniae</name>
    <dbReference type="NCBI Taxonomy" id="715"/>
    <lineage>
        <taxon>Bacteria</taxon>
        <taxon>Pseudomonadati</taxon>
        <taxon>Pseudomonadota</taxon>
        <taxon>Gammaproteobacteria</taxon>
        <taxon>Pasteurellales</taxon>
        <taxon>Pasteurellaceae</taxon>
        <taxon>Actinobacillus</taxon>
    </lineage>
</organism>
<name>A0A059WNG6_ACTPL</name>
<evidence type="ECO:0000313" key="2">
    <source>
        <dbReference type="EMBL" id="AIA09385.1"/>
    </source>
</evidence>
<protein>
    <submittedName>
        <fullName evidence="2">Glycosyltransferase CpsE</fullName>
    </submittedName>
</protein>
<dbReference type="Gene3D" id="3.90.550.10">
    <property type="entry name" value="Spore Coat Polysaccharide Biosynthesis Protein SpsA, Chain A"/>
    <property type="match status" value="1"/>
</dbReference>
<dbReference type="GO" id="GO:0016758">
    <property type="term" value="F:hexosyltransferase activity"/>
    <property type="evidence" value="ECO:0007669"/>
    <property type="project" value="UniProtKB-ARBA"/>
</dbReference>
<dbReference type="SUPFAM" id="SSF53448">
    <property type="entry name" value="Nucleotide-diphospho-sugar transferases"/>
    <property type="match status" value="1"/>
</dbReference>
<dbReference type="InterPro" id="IPR029044">
    <property type="entry name" value="Nucleotide-diphossugar_trans"/>
</dbReference>
<keyword evidence="2" id="KW-0808">Transferase</keyword>
<dbReference type="OrthoDB" id="9802649at2"/>
<sequence>MKLLKKLFGRNKLEQPLISILVPCYNSRKTLPATLKSIQQSNYKNLDVMIVDDGHEVTVEDIVSSFNDPRFRYFYKKNEGLGLTRNFGIDNAKGEFIFFLDSDDLIYPDAFSNLINYMLENNLDVVSGVTVRRDFETNVESEWFRSLYKTNKISTFENRLSQFDDSLSTNKLYRVKTLQEHNIYFETGLYEDKLFTAKLYSKIAKIGLISNRIYVWLVYGNATSITTSKSISNFKGRMTAINNLWQYIPELRKAYQVAFYMNHDLLIYLREFKFYSEEEKNEIYDIAYEFIQKHKKYVYKRLITQSLNRACLDALYIGDRDKFIYTSNILSNLFQEELKRQHI</sequence>
<gene>
    <name evidence="2" type="primary">cpsE</name>
</gene>
<dbReference type="PANTHER" id="PTHR22916:SF3">
    <property type="entry name" value="UDP-GLCNAC:BETAGAL BETA-1,3-N-ACETYLGLUCOSAMINYLTRANSFERASE-LIKE PROTEIN 1"/>
    <property type="match status" value="1"/>
</dbReference>
<dbReference type="RefSeq" id="WP_005608956.1">
    <property type="nucleotide sequence ID" value="NZ_JBLWNW010000009.1"/>
</dbReference>
<dbReference type="CDD" id="cd00761">
    <property type="entry name" value="Glyco_tranf_GTA_type"/>
    <property type="match status" value="1"/>
</dbReference>
<feature type="domain" description="Glycosyltransferase 2-like" evidence="1">
    <location>
        <begin position="19"/>
        <end position="176"/>
    </location>
</feature>
<dbReference type="PANTHER" id="PTHR22916">
    <property type="entry name" value="GLYCOSYLTRANSFERASE"/>
    <property type="match status" value="1"/>
</dbReference>
<dbReference type="AlphaFoldDB" id="A0A059WNG6"/>
<proteinExistence type="predicted"/>
<dbReference type="InterPro" id="IPR001173">
    <property type="entry name" value="Glyco_trans_2-like"/>
</dbReference>
<reference evidence="2" key="1">
    <citation type="journal article" date="2014" name="J. Clin. Microbiol.">
        <title>Multiplex PCR Assay for Unequivocal Differentiation of Actinobacillus pleuropneumoniae Serovars 1 to 3, 5 to 8, 10, and 12.</title>
        <authorList>
            <consortium name="BRaDP1T consortium"/>
            <person name="Bosse J.T."/>
            <person name="Li Y."/>
            <person name="Angen O."/>
            <person name="Weinert L.A."/>
            <person name="Chaudhuri R.R."/>
            <person name="Holden M.T."/>
            <person name="Williamson S.M."/>
            <person name="Maskell D.J."/>
            <person name="Tucker A.W."/>
            <person name="Wren B.W."/>
            <person name="Rycroft A.N."/>
            <person name="Langford P.R."/>
        </authorList>
    </citation>
    <scope>NUCLEOTIDE SEQUENCE</scope>
    <source>
        <strain evidence="2">MIDG2472</strain>
    </source>
</reference>